<dbReference type="EMBL" id="JAGGLU010000022">
    <property type="protein sequence ID" value="MBP2058958.1"/>
    <property type="molecule type" value="Genomic_DNA"/>
</dbReference>
<proteinExistence type="predicted"/>
<dbReference type="PANTHER" id="PTHR34382">
    <property type="entry name" value="PTS SYSTEM N,N'-DIACETYLCHITOBIOSE-SPECIFIC EIIA COMPONENT"/>
    <property type="match status" value="1"/>
</dbReference>
<dbReference type="PROSITE" id="PS51095">
    <property type="entry name" value="PTS_EIIA_TYPE_3"/>
    <property type="match status" value="1"/>
</dbReference>
<dbReference type="Pfam" id="PF02255">
    <property type="entry name" value="PTS_IIA"/>
    <property type="match status" value="1"/>
</dbReference>
<comment type="caution">
    <text evidence="6">The sequence shown here is derived from an EMBL/GenBank/DDBJ whole genome shotgun (WGS) entry which is preliminary data.</text>
</comment>
<evidence type="ECO:0000313" key="6">
    <source>
        <dbReference type="EMBL" id="MBP2058958.1"/>
    </source>
</evidence>
<dbReference type="Gene3D" id="1.20.58.80">
    <property type="entry name" value="Phosphotransferase system, lactose/cellobiose-type IIA subunit"/>
    <property type="match status" value="1"/>
</dbReference>
<feature type="modified residue" description="Phosphohistidine; by HPr" evidence="5">
    <location>
        <position position="80"/>
    </location>
</feature>
<dbReference type="InterPro" id="IPR003188">
    <property type="entry name" value="PTS_IIA_lac/cel"/>
</dbReference>
<keyword evidence="2" id="KW-0762">Sugar transport</keyword>
<dbReference type="SUPFAM" id="SSF46973">
    <property type="entry name" value="Enzyme IIa from lactose specific PTS, IIa-lac"/>
    <property type="match status" value="1"/>
</dbReference>
<evidence type="ECO:0000256" key="2">
    <source>
        <dbReference type="ARBA" id="ARBA00022597"/>
    </source>
</evidence>
<keyword evidence="7" id="KW-1185">Reference proteome</keyword>
<dbReference type="CDD" id="cd00215">
    <property type="entry name" value="PTS_IIA_lac"/>
    <property type="match status" value="1"/>
</dbReference>
<evidence type="ECO:0000256" key="1">
    <source>
        <dbReference type="ARBA" id="ARBA00022448"/>
    </source>
</evidence>
<dbReference type="Proteomes" id="UP001519292">
    <property type="component" value="Unassembled WGS sequence"/>
</dbReference>
<keyword evidence="4" id="KW-0598">Phosphotransferase system</keyword>
<dbReference type="PIRSF" id="PIRSF000699">
    <property type="entry name" value="PTS_IILac_III"/>
    <property type="match status" value="1"/>
</dbReference>
<name>A0ABS4MGX2_9LACO</name>
<accession>A0ABS4MGX2</accession>
<evidence type="ECO:0000256" key="4">
    <source>
        <dbReference type="ARBA" id="ARBA00022683"/>
    </source>
</evidence>
<evidence type="ECO:0000256" key="3">
    <source>
        <dbReference type="ARBA" id="ARBA00022679"/>
    </source>
</evidence>
<organism evidence="6 7">
    <name type="scientific">Lactobacillus colini</name>
    <dbReference type="NCBI Taxonomy" id="1819254"/>
    <lineage>
        <taxon>Bacteria</taxon>
        <taxon>Bacillati</taxon>
        <taxon>Bacillota</taxon>
        <taxon>Bacilli</taxon>
        <taxon>Lactobacillales</taxon>
        <taxon>Lactobacillaceae</taxon>
        <taxon>Lactobacillus</taxon>
    </lineage>
</organism>
<keyword evidence="1" id="KW-0813">Transport</keyword>
<gene>
    <name evidence="6" type="ORF">J2Z60_002149</name>
</gene>
<protein>
    <submittedName>
        <fullName evidence="6">PTS system cellobiose-specific IIA component</fullName>
    </submittedName>
</protein>
<dbReference type="RefSeq" id="WP_209687671.1">
    <property type="nucleotide sequence ID" value="NZ_JAGGLU010000022.1"/>
</dbReference>
<sequence length="106" mass="11933">MEITKKDIESTSMQIILHAGNAKNIALKAFDLANKGNFQEADKQMQTAHKEILNAHNAQTHIIQTEAEGKEVKYSALFSHAQDTLMTVSTYIDVTKQMLIILKKFN</sequence>
<dbReference type="PANTHER" id="PTHR34382:SF7">
    <property type="entry name" value="PTS SYSTEM N,N'-DIACETYLCHITOBIOSE-SPECIFIC EIIA COMPONENT"/>
    <property type="match status" value="1"/>
</dbReference>
<dbReference type="InterPro" id="IPR036542">
    <property type="entry name" value="PTS_IIA_lac/cel_sf"/>
</dbReference>
<evidence type="ECO:0000313" key="7">
    <source>
        <dbReference type="Proteomes" id="UP001519292"/>
    </source>
</evidence>
<evidence type="ECO:0000256" key="5">
    <source>
        <dbReference type="PROSITE-ProRule" id="PRU00418"/>
    </source>
</evidence>
<keyword evidence="3" id="KW-0808">Transferase</keyword>
<reference evidence="6 7" key="1">
    <citation type="submission" date="2021-03" db="EMBL/GenBank/DDBJ databases">
        <title>Genomic Encyclopedia of Type Strains, Phase IV (KMG-IV): sequencing the most valuable type-strain genomes for metagenomic binning, comparative biology and taxonomic classification.</title>
        <authorList>
            <person name="Goeker M."/>
        </authorList>
    </citation>
    <scope>NUCLEOTIDE SEQUENCE [LARGE SCALE GENOMIC DNA]</scope>
    <source>
        <strain evidence="6 7">DSM 101872</strain>
    </source>
</reference>